<dbReference type="GeneID" id="18817022"/>
<keyword evidence="1" id="KW-0812">Transmembrane</keyword>
<feature type="transmembrane region" description="Helical" evidence="1">
    <location>
        <begin position="67"/>
        <end position="84"/>
    </location>
</feature>
<protein>
    <submittedName>
        <fullName evidence="2">Uncharacterized protein</fullName>
    </submittedName>
</protein>
<organism>
    <name type="scientific">Serpula lacrymans var. lacrymans (strain S7.9)</name>
    <name type="common">Dry rot fungus</name>
    <dbReference type="NCBI Taxonomy" id="578457"/>
    <lineage>
        <taxon>Eukaryota</taxon>
        <taxon>Fungi</taxon>
        <taxon>Dikarya</taxon>
        <taxon>Basidiomycota</taxon>
        <taxon>Agaricomycotina</taxon>
        <taxon>Agaricomycetes</taxon>
        <taxon>Agaricomycetidae</taxon>
        <taxon>Boletales</taxon>
        <taxon>Coniophorineae</taxon>
        <taxon>Serpulaceae</taxon>
        <taxon>Serpula</taxon>
    </lineage>
</organism>
<dbReference type="KEGG" id="sla:SERLADRAFT_454433"/>
<dbReference type="InterPro" id="IPR038213">
    <property type="entry name" value="IFI6/IFI27-like_sf"/>
</dbReference>
<keyword evidence="1" id="KW-1133">Transmembrane helix</keyword>
<dbReference type="OrthoDB" id="440424at2759"/>
<proteinExistence type="predicted"/>
<sequence length="159" mass="17052">MGTLSEHYSCMYKIAPLEAMKSFQVLTFSEIGTFNKQFIPLLGEVMKDIWVPQLCYLKKFHEERSASMRYLGIVLIVVGVVLVLRKVGSVAARAAGFSHIGPVAGSMAARFQSSVYGATTGGIFSAIQSFAMTAVSDAVPVIVGGCMIAAGTILFRKSC</sequence>
<evidence type="ECO:0000256" key="1">
    <source>
        <dbReference type="SAM" id="Phobius"/>
    </source>
</evidence>
<dbReference type="AlphaFoldDB" id="F8ND58"/>
<name>F8ND58_SERL9</name>
<dbReference type="EMBL" id="GL945428">
    <property type="protein sequence ID" value="EGO30142.1"/>
    <property type="molecule type" value="Genomic_DNA"/>
</dbReference>
<evidence type="ECO:0000313" key="2">
    <source>
        <dbReference type="EMBL" id="EGO30142.1"/>
    </source>
</evidence>
<dbReference type="HOGENOM" id="CLU_1661842_0_0_1"/>
<dbReference type="Gene3D" id="6.10.110.10">
    <property type="match status" value="1"/>
</dbReference>
<reference evidence="2" key="1">
    <citation type="submission" date="2011-04" db="EMBL/GenBank/DDBJ databases">
        <title>Evolution of plant cell wall degrading machinery underlies the functional diversity of forest fungi.</title>
        <authorList>
            <consortium name="US DOE Joint Genome Institute (JGI-PGF)"/>
            <person name="Eastwood D.C."/>
            <person name="Floudas D."/>
            <person name="Binder M."/>
            <person name="Majcherczyk A."/>
            <person name="Schneider P."/>
            <person name="Aerts A."/>
            <person name="Asiegbu F.O."/>
            <person name="Baker S.E."/>
            <person name="Barry K."/>
            <person name="Bendiksby M."/>
            <person name="Blumentritt M."/>
            <person name="Coutinho P.M."/>
            <person name="Cullen D."/>
            <person name="Cullen D."/>
            <person name="Gathman A."/>
            <person name="Goodell B."/>
            <person name="Henrissat B."/>
            <person name="Ihrmark K."/>
            <person name="Kauserud H."/>
            <person name="Kohler A."/>
            <person name="LaButti K."/>
            <person name="Lapidus A."/>
            <person name="Lavin J.L."/>
            <person name="Lee Y.-H."/>
            <person name="Lindquist E."/>
            <person name="Lilly W."/>
            <person name="Lucas S."/>
            <person name="Morin E."/>
            <person name="Murat C."/>
            <person name="Oguiza J.A."/>
            <person name="Park J."/>
            <person name="Pisabarro A.G."/>
            <person name="Riley R."/>
            <person name="Rosling A."/>
            <person name="Salamov A."/>
            <person name="Schmidt O."/>
            <person name="Schmutz J."/>
            <person name="Skrede I."/>
            <person name="Stenlid J."/>
            <person name="Wiebenga A."/>
            <person name="Xie X."/>
            <person name="Kues U."/>
            <person name="Hibbett D.S."/>
            <person name="Hoffmeister D."/>
            <person name="Hogberg N."/>
            <person name="Martin F."/>
            <person name="Grigoriev I.V."/>
            <person name="Watkinson S.C."/>
        </authorList>
    </citation>
    <scope>NUCLEOTIDE SEQUENCE</scope>
    <source>
        <strain evidence="2">S7.9</strain>
    </source>
</reference>
<keyword evidence="1" id="KW-0472">Membrane</keyword>
<dbReference type="RefSeq" id="XP_007312026.1">
    <property type="nucleotide sequence ID" value="XM_007311964.1"/>
</dbReference>
<dbReference type="Proteomes" id="UP000008064">
    <property type="component" value="Unassembled WGS sequence"/>
</dbReference>
<feature type="transmembrane region" description="Helical" evidence="1">
    <location>
        <begin position="138"/>
        <end position="155"/>
    </location>
</feature>
<accession>F8ND58</accession>
<gene>
    <name evidence="2" type="ORF">SERLADRAFT_454433</name>
</gene>